<keyword evidence="4" id="KW-0238">DNA-binding</keyword>
<feature type="compositionally biased region" description="Basic and acidic residues" evidence="1">
    <location>
        <begin position="170"/>
        <end position="181"/>
    </location>
</feature>
<accession>A0A8T7M441</accession>
<feature type="region of interest" description="Disordered" evidence="1">
    <location>
        <begin position="150"/>
        <end position="181"/>
    </location>
</feature>
<dbReference type="Proteomes" id="UP001431572">
    <property type="component" value="Plasmid unnamed1"/>
</dbReference>
<proteinExistence type="predicted"/>
<evidence type="ECO:0000313" key="5">
    <source>
        <dbReference type="Proteomes" id="UP000521676"/>
    </source>
</evidence>
<evidence type="ECO:0000256" key="1">
    <source>
        <dbReference type="SAM" id="MobiDB-lite"/>
    </source>
</evidence>
<dbReference type="RefSeq" id="WP_341472056.1">
    <property type="nucleotide sequence ID" value="NZ_CP128401.1"/>
</dbReference>
<evidence type="ECO:0000259" key="2">
    <source>
        <dbReference type="Pfam" id="PF07879"/>
    </source>
</evidence>
<protein>
    <submittedName>
        <fullName evidence="3">Pesticidal protein Cry15Aa</fullName>
    </submittedName>
    <submittedName>
        <fullName evidence="4">Polyhydroxyalkanoate synthesis regulator DNA-binding domain-containing protein</fullName>
    </submittedName>
</protein>
<feature type="domain" description="PHA accumulation regulator DNA-binding N-terminal" evidence="2">
    <location>
        <begin position="18"/>
        <end position="77"/>
    </location>
</feature>
<keyword evidence="4" id="KW-0614">Plasmid</keyword>
<reference evidence="3 5" key="1">
    <citation type="submission" date="2020-06" db="EMBL/GenBank/DDBJ databases">
        <title>Anoxygenic phototrophic Chloroflexota member uses a Type I reaction center.</title>
        <authorList>
            <person name="Tsuji J.M."/>
            <person name="Shaw N.A."/>
            <person name="Nagashima S."/>
            <person name="Venkiteswaran J."/>
            <person name="Schiff S.L."/>
            <person name="Hanada S."/>
            <person name="Tank M."/>
            <person name="Neufeld J.D."/>
        </authorList>
    </citation>
    <scope>NUCLEOTIDE SEQUENCE [LARGE SCALE GENOMIC DNA]</scope>
    <source>
        <strain evidence="3">L227-S17</strain>
    </source>
</reference>
<evidence type="ECO:0000313" key="6">
    <source>
        <dbReference type="Proteomes" id="UP001431572"/>
    </source>
</evidence>
<evidence type="ECO:0000313" key="4">
    <source>
        <dbReference type="EMBL" id="WJW70179.1"/>
    </source>
</evidence>
<name>A0A8T7M441_9CHLR</name>
<dbReference type="GO" id="GO:0003677">
    <property type="term" value="F:DNA binding"/>
    <property type="evidence" value="ECO:0007669"/>
    <property type="project" value="UniProtKB-KW"/>
</dbReference>
<dbReference type="Proteomes" id="UP000521676">
    <property type="component" value="Unassembled WGS sequence"/>
</dbReference>
<dbReference type="EMBL" id="JACATZ010000001">
    <property type="protein sequence ID" value="NWJ46836.1"/>
    <property type="molecule type" value="Genomic_DNA"/>
</dbReference>
<sequence length="181" mass="21329">MTKTITWLNDVDINFMRVIKRYNNRKLYDTETRTYITLDGVAKLVVSGEEVQVVDNDTDEDITTVIFSQLLLEREREQRFLPSGMLSQLLRFGGETSRKLGTTLTRPFTLTFGQFLEQEVERTFKFWVDIAEGREEDMLRFIERLIEQRRRTHQASSPNEGNRKNPNKVNRLDIIEDLPPK</sequence>
<dbReference type="Pfam" id="PF07879">
    <property type="entry name" value="PHB_acc_N"/>
    <property type="match status" value="1"/>
</dbReference>
<evidence type="ECO:0000313" key="3">
    <source>
        <dbReference type="EMBL" id="NWJ46836.1"/>
    </source>
</evidence>
<geneLocation type="plasmid" evidence="4 6">
    <name>unnamed1</name>
</geneLocation>
<dbReference type="AlphaFoldDB" id="A0A8T7M441"/>
<gene>
    <name evidence="3" type="ORF">HXX08_13290</name>
    <name evidence="4" type="ORF">OZ401_004687</name>
</gene>
<dbReference type="EMBL" id="CP128401">
    <property type="protein sequence ID" value="WJW70179.1"/>
    <property type="molecule type" value="Genomic_DNA"/>
</dbReference>
<dbReference type="InterPro" id="IPR012909">
    <property type="entry name" value="PHA_DNA-bd_N"/>
</dbReference>
<reference evidence="4" key="2">
    <citation type="journal article" date="2024" name="Nature">
        <title>Anoxygenic phototroph of the Chloroflexota uses a type I reaction centre.</title>
        <authorList>
            <person name="Tsuji J.M."/>
            <person name="Shaw N.A."/>
            <person name="Nagashima S."/>
            <person name="Venkiteswaran J.J."/>
            <person name="Schiff S.L."/>
            <person name="Watanabe T."/>
            <person name="Fukui M."/>
            <person name="Hanada S."/>
            <person name="Tank M."/>
            <person name="Neufeld J.D."/>
        </authorList>
    </citation>
    <scope>NUCLEOTIDE SEQUENCE</scope>
    <source>
        <strain evidence="4">L227-S17</strain>
        <plasmid evidence="4 6">unnamed1</plasmid>
    </source>
</reference>
<keyword evidence="6" id="KW-1185">Reference proteome</keyword>
<organism evidence="3 5">
    <name type="scientific">Candidatus Chlorohelix allophototropha</name>
    <dbReference type="NCBI Taxonomy" id="3003348"/>
    <lineage>
        <taxon>Bacteria</taxon>
        <taxon>Bacillati</taxon>
        <taxon>Chloroflexota</taxon>
        <taxon>Chloroflexia</taxon>
        <taxon>Candidatus Chloroheliales</taxon>
        <taxon>Candidatus Chloroheliaceae</taxon>
        <taxon>Candidatus Chlorohelix</taxon>
    </lineage>
</organism>